<dbReference type="AlphaFoldDB" id="A0A1I1YKL7"/>
<dbReference type="RefSeq" id="WP_093912778.1">
    <property type="nucleotide sequence ID" value="NZ_FONL01000002.1"/>
</dbReference>
<sequence>MRIRKALIAVLCFGICLPLFSGIAEAKGGKDMVQEKTAYITRCGYVSSGSSTGGYERIELKRISDSEANYKSSGKDWHSSPERTVDKNISADVLKKMEELGREYKIFKWKPFRKSALFALDAASVSLSVSYKDANNGAGWTLTMRSDDELSDKQIDYYHKLLDLLLSAEGQ</sequence>
<reference evidence="2 3" key="1">
    <citation type="submission" date="2016-10" db="EMBL/GenBank/DDBJ databases">
        <authorList>
            <person name="de Groot N.N."/>
        </authorList>
    </citation>
    <scope>NUCLEOTIDE SEQUENCE [LARGE SCALE GENOMIC DNA]</scope>
    <source>
        <strain evidence="2 3">DSM 9236</strain>
    </source>
</reference>
<proteinExistence type="predicted"/>
<protein>
    <recommendedName>
        <fullName evidence="4">Secreted protein</fullName>
    </recommendedName>
</protein>
<evidence type="ECO:0008006" key="4">
    <source>
        <dbReference type="Google" id="ProtNLM"/>
    </source>
</evidence>
<evidence type="ECO:0000256" key="1">
    <source>
        <dbReference type="SAM" id="SignalP"/>
    </source>
</evidence>
<accession>A0A1I1YKL7</accession>
<feature type="signal peptide" evidence="1">
    <location>
        <begin position="1"/>
        <end position="26"/>
    </location>
</feature>
<organism evidence="2 3">
    <name type="scientific">Succiniclasticum ruminis DSM 9236</name>
    <dbReference type="NCBI Taxonomy" id="1123323"/>
    <lineage>
        <taxon>Bacteria</taxon>
        <taxon>Bacillati</taxon>
        <taxon>Bacillota</taxon>
        <taxon>Negativicutes</taxon>
        <taxon>Acidaminococcales</taxon>
        <taxon>Acidaminococcaceae</taxon>
        <taxon>Succiniclasticum</taxon>
    </lineage>
</organism>
<dbReference type="OrthoDB" id="9840378at2"/>
<keyword evidence="3" id="KW-1185">Reference proteome</keyword>
<dbReference type="STRING" id="1123323.SAMN05216245_102200"/>
<feature type="chain" id="PRO_5011520911" description="Secreted protein" evidence="1">
    <location>
        <begin position="27"/>
        <end position="171"/>
    </location>
</feature>
<name>A0A1I1YKL7_9FIRM</name>
<dbReference type="EMBL" id="FONL01000002">
    <property type="protein sequence ID" value="SFE18703.1"/>
    <property type="molecule type" value="Genomic_DNA"/>
</dbReference>
<gene>
    <name evidence="2" type="ORF">SAMN05216245_102200</name>
</gene>
<evidence type="ECO:0000313" key="2">
    <source>
        <dbReference type="EMBL" id="SFE18703.1"/>
    </source>
</evidence>
<keyword evidence="1" id="KW-0732">Signal</keyword>
<evidence type="ECO:0000313" key="3">
    <source>
        <dbReference type="Proteomes" id="UP000198896"/>
    </source>
</evidence>
<dbReference type="Proteomes" id="UP000198896">
    <property type="component" value="Unassembled WGS sequence"/>
</dbReference>